<dbReference type="Proteomes" id="UP000520592">
    <property type="component" value="Unassembled WGS sequence"/>
</dbReference>
<dbReference type="NCBIfam" id="NF007139">
    <property type="entry name" value="PRK09585.1-3"/>
    <property type="match status" value="1"/>
</dbReference>
<organism evidence="2 3">
    <name type="scientific">Pseudomonas gingeri</name>
    <dbReference type="NCBI Taxonomy" id="117681"/>
    <lineage>
        <taxon>Bacteria</taxon>
        <taxon>Pseudomonadati</taxon>
        <taxon>Pseudomonadota</taxon>
        <taxon>Gammaproteobacteria</taxon>
        <taxon>Pseudomonadales</taxon>
        <taxon>Pseudomonadaceae</taxon>
        <taxon>Pseudomonas</taxon>
    </lineage>
</organism>
<dbReference type="CDD" id="cd24050">
    <property type="entry name" value="ASKHA_NBD_ANMK"/>
    <property type="match status" value="1"/>
</dbReference>
<dbReference type="RefSeq" id="WP_177063059.1">
    <property type="nucleotide sequence ID" value="NZ_JACAPS010000053.1"/>
</dbReference>
<comment type="function">
    <text evidence="1">Catalyzes the specific phosphorylation of 1,6-anhydro-N-acetylmuramic acid (anhMurNAc) with the simultaneous cleavage of the 1,6-anhydro ring, generating MurNAc-6-P. Is required for the utilization of anhMurNAc either imported from the medium or derived from its own cell wall murein, and thus plays a role in cell wall recycling.</text>
</comment>
<keyword evidence="1" id="KW-0119">Carbohydrate metabolism</keyword>
<keyword evidence="1" id="KW-0547">Nucleotide-binding</keyword>
<comment type="pathway">
    <text evidence="1">Amino-sugar metabolism; 1,6-anhydro-N-acetylmuramate degradation.</text>
</comment>
<dbReference type="GO" id="GO:0005524">
    <property type="term" value="F:ATP binding"/>
    <property type="evidence" value="ECO:0007669"/>
    <property type="project" value="UniProtKB-UniRule"/>
</dbReference>
<dbReference type="SUPFAM" id="SSF53067">
    <property type="entry name" value="Actin-like ATPase domain"/>
    <property type="match status" value="1"/>
</dbReference>
<dbReference type="GO" id="GO:0016301">
    <property type="term" value="F:kinase activity"/>
    <property type="evidence" value="ECO:0007669"/>
    <property type="project" value="UniProtKB-KW"/>
</dbReference>
<comment type="caution">
    <text evidence="2">The sequence shown here is derived from an EMBL/GenBank/DDBJ whole genome shotgun (WGS) entry which is preliminary data.</text>
</comment>
<dbReference type="EMBL" id="JACAQD010000037">
    <property type="protein sequence ID" value="NWC35955.1"/>
    <property type="molecule type" value="Genomic_DNA"/>
</dbReference>
<sequence>MALYIGVMSGTSLDGLDIALVELSTRIGLLATHYIPMPDALRAELLGLCASGPDEIARAAIAEHHWATLAAQGVNTLLAQQSLTPEAIRAIGSHGQTIRHEPARGFTVQIGNPALLAELTGISVVSDFRRRDVAAGGQGAPLVPAFHEALFEERNSAALKSSAVLNIGGFSNLSLIEPGKSVSGFDCGPGNVLLDAWIHDQRGETYDRNGQWAASGQVEPTLLQALLGDPFFRTTGPKSTGREVFNLNWLKQHLGRLPAFKPENVQATLLELTAQTIIASLTGAQAGTQELLVCGGGAHNEALMNRLGQLLPGATVASTASHGVDPDWVEAMAFAWLAHCCLAGIPTNRPSVTGARGLRVLGAIYPA</sequence>
<dbReference type="PANTHER" id="PTHR30605:SF0">
    <property type="entry name" value="ANHYDRO-N-ACETYLMURAMIC ACID KINASE"/>
    <property type="match status" value="1"/>
</dbReference>
<dbReference type="PANTHER" id="PTHR30605">
    <property type="entry name" value="ANHYDRO-N-ACETYLMURAMIC ACID KINASE"/>
    <property type="match status" value="1"/>
</dbReference>
<dbReference type="UniPathway" id="UPA00343"/>
<keyword evidence="1" id="KW-0067">ATP-binding</keyword>
<dbReference type="InterPro" id="IPR043129">
    <property type="entry name" value="ATPase_NBD"/>
</dbReference>
<comment type="similarity">
    <text evidence="1">Belongs to the anhydro-N-acetylmuramic acid kinase family.</text>
</comment>
<evidence type="ECO:0000256" key="1">
    <source>
        <dbReference type="HAMAP-Rule" id="MF_01270"/>
    </source>
</evidence>
<protein>
    <recommendedName>
        <fullName evidence="1">Anhydro-N-acetylmuramic acid kinase</fullName>
        <ecNumber evidence="1">2.7.1.170</ecNumber>
    </recommendedName>
    <alternativeName>
        <fullName evidence="1">AnhMurNAc kinase</fullName>
    </alternativeName>
</protein>
<feature type="binding site" evidence="1">
    <location>
        <begin position="10"/>
        <end position="17"/>
    </location>
    <ligand>
        <name>ATP</name>
        <dbReference type="ChEBI" id="CHEBI:30616"/>
    </ligand>
</feature>
<comment type="pathway">
    <text evidence="1">Cell wall biogenesis; peptidoglycan recycling.</text>
</comment>
<dbReference type="GO" id="GO:0016773">
    <property type="term" value="F:phosphotransferase activity, alcohol group as acceptor"/>
    <property type="evidence" value="ECO:0007669"/>
    <property type="project" value="UniProtKB-UniRule"/>
</dbReference>
<dbReference type="HAMAP" id="MF_01270">
    <property type="entry name" value="AnhMurNAc_kinase"/>
    <property type="match status" value="1"/>
</dbReference>
<dbReference type="InterPro" id="IPR005338">
    <property type="entry name" value="Anhydro_N_Ac-Mur_kinase"/>
</dbReference>
<keyword evidence="1 2" id="KW-0808">Transferase</keyword>
<evidence type="ECO:0000313" key="2">
    <source>
        <dbReference type="EMBL" id="NWC35955.1"/>
    </source>
</evidence>
<dbReference type="Pfam" id="PF03702">
    <property type="entry name" value="AnmK"/>
    <property type="match status" value="1"/>
</dbReference>
<keyword evidence="1 2" id="KW-0418">Kinase</keyword>
<proteinExistence type="inferred from homology"/>
<dbReference type="GO" id="GO:0009254">
    <property type="term" value="P:peptidoglycan turnover"/>
    <property type="evidence" value="ECO:0007669"/>
    <property type="project" value="UniProtKB-UniRule"/>
</dbReference>
<name>A0A7Y7YIX4_9PSED</name>
<dbReference type="GO" id="GO:0097175">
    <property type="term" value="P:1,6-anhydro-N-acetyl-beta-muramic acid catabolic process"/>
    <property type="evidence" value="ECO:0007669"/>
    <property type="project" value="UniProtKB-UniRule"/>
</dbReference>
<dbReference type="AlphaFoldDB" id="A0A7Y7YIX4"/>
<evidence type="ECO:0000313" key="3">
    <source>
        <dbReference type="Proteomes" id="UP000520592"/>
    </source>
</evidence>
<comment type="catalytic activity">
    <reaction evidence="1">
        <text>1,6-anhydro-N-acetyl-beta-muramate + ATP + H2O = N-acetyl-D-muramate 6-phosphate + ADP + H(+)</text>
        <dbReference type="Rhea" id="RHEA:24952"/>
        <dbReference type="ChEBI" id="CHEBI:15377"/>
        <dbReference type="ChEBI" id="CHEBI:15378"/>
        <dbReference type="ChEBI" id="CHEBI:30616"/>
        <dbReference type="ChEBI" id="CHEBI:58690"/>
        <dbReference type="ChEBI" id="CHEBI:58722"/>
        <dbReference type="ChEBI" id="CHEBI:456216"/>
        <dbReference type="EC" id="2.7.1.170"/>
    </reaction>
</comment>
<reference evidence="2 3" key="1">
    <citation type="submission" date="2020-04" db="EMBL/GenBank/DDBJ databases">
        <title>Molecular characterization of pseudomonads from Agaricus bisporus reveal novel blotch 2 pathogens in Western Europe.</title>
        <authorList>
            <person name="Taparia T."/>
            <person name="Krijger M."/>
            <person name="Haynes E."/>
            <person name="Elpinstone J.G."/>
            <person name="Noble R."/>
            <person name="Van Der Wolf J."/>
        </authorList>
    </citation>
    <scope>NUCLEOTIDE SEQUENCE [LARGE SCALE GENOMIC DNA]</scope>
    <source>
        <strain evidence="2 3">IPO3737</strain>
    </source>
</reference>
<dbReference type="UniPathway" id="UPA00544"/>
<dbReference type="Gene3D" id="3.30.420.40">
    <property type="match status" value="2"/>
</dbReference>
<dbReference type="GO" id="GO:0006040">
    <property type="term" value="P:amino sugar metabolic process"/>
    <property type="evidence" value="ECO:0007669"/>
    <property type="project" value="InterPro"/>
</dbReference>
<gene>
    <name evidence="1" type="primary">anmK</name>
    <name evidence="2" type="ORF">HX876_26655</name>
</gene>
<dbReference type="EC" id="2.7.1.170" evidence="1"/>
<accession>A0A7Y7YIX4</accession>